<sequence length="309" mass="32444">MNDCVLGLDSGGSKTLVAVADRQGRVLHRETAAGLDPIANPQWSAQLHALLQAATRLPLAAAVVGLPMHGELTRCSIAQRDTAQRALLCPVLVENDVRIAFDGAFAGQGAGVLILAGTGSMAWASRNQPGAEHVRVGGWGDVFGDEGSAYWIGCQVLTLASRSLDGRAYQPDLTRALLEHLGLGPGQLADWVYGLANRRAAIAALAECVSAWAVAGDAAALAVMDEAATHLAAHIDTAWRQIGLSGPATWSYAGGVFAHTPMIDGIRRRIGTAACPPRLPPIGGALWRAAHNAGWNPDQRWIEQLSLNL</sequence>
<evidence type="ECO:0000313" key="2">
    <source>
        <dbReference type="EMBL" id="MDR6957697.1"/>
    </source>
</evidence>
<evidence type="ECO:0000313" key="3">
    <source>
        <dbReference type="Proteomes" id="UP001252613"/>
    </source>
</evidence>
<comment type="caution">
    <text evidence="2">The sequence shown here is derived from an EMBL/GenBank/DDBJ whole genome shotgun (WGS) entry which is preliminary data.</text>
</comment>
<keyword evidence="2" id="KW-0418">Kinase</keyword>
<dbReference type="Proteomes" id="UP001252613">
    <property type="component" value="Unassembled WGS sequence"/>
</dbReference>
<dbReference type="EC" id="2.7.1.59" evidence="2"/>
<accession>A0AAW8M6Q9</accession>
<reference evidence="2" key="1">
    <citation type="submission" date="2023-07" db="EMBL/GenBank/DDBJ databases">
        <title>Sorghum-associated microbial communities from plants grown in Nebraska, USA.</title>
        <authorList>
            <person name="Schachtman D."/>
        </authorList>
    </citation>
    <scope>NUCLEOTIDE SEQUENCE</scope>
    <source>
        <strain evidence="2">3432</strain>
    </source>
</reference>
<dbReference type="InterPro" id="IPR043129">
    <property type="entry name" value="ATPase_NBD"/>
</dbReference>
<dbReference type="SUPFAM" id="SSF53067">
    <property type="entry name" value="Actin-like ATPase domain"/>
    <property type="match status" value="2"/>
</dbReference>
<proteinExistence type="predicted"/>
<dbReference type="PANTHER" id="PTHR43190">
    <property type="entry name" value="N-ACETYL-D-GLUCOSAMINE KINASE"/>
    <property type="match status" value="1"/>
</dbReference>
<evidence type="ECO:0000259" key="1">
    <source>
        <dbReference type="Pfam" id="PF01869"/>
    </source>
</evidence>
<gene>
    <name evidence="2" type="ORF">J2W43_001678</name>
</gene>
<feature type="domain" description="ATPase BadF/BadG/BcrA/BcrD type" evidence="1">
    <location>
        <begin position="6"/>
        <end position="267"/>
    </location>
</feature>
<name>A0AAW8M6Q9_9PSED</name>
<dbReference type="EMBL" id="JAVDVC010000003">
    <property type="protein sequence ID" value="MDR6957697.1"/>
    <property type="molecule type" value="Genomic_DNA"/>
</dbReference>
<dbReference type="InterPro" id="IPR052519">
    <property type="entry name" value="Euk-type_GlcNAc_Kinase"/>
</dbReference>
<dbReference type="Pfam" id="PF01869">
    <property type="entry name" value="BcrAD_BadFG"/>
    <property type="match status" value="1"/>
</dbReference>
<keyword evidence="2" id="KW-0808">Transferase</keyword>
<organism evidence="2 3">
    <name type="scientific">Pseudomonas brassicacearum</name>
    <dbReference type="NCBI Taxonomy" id="930166"/>
    <lineage>
        <taxon>Bacteria</taxon>
        <taxon>Pseudomonadati</taxon>
        <taxon>Pseudomonadota</taxon>
        <taxon>Gammaproteobacteria</taxon>
        <taxon>Pseudomonadales</taxon>
        <taxon>Pseudomonadaceae</taxon>
        <taxon>Pseudomonas</taxon>
    </lineage>
</organism>
<dbReference type="AlphaFoldDB" id="A0AAW8M6Q9"/>
<dbReference type="InterPro" id="IPR002731">
    <property type="entry name" value="ATPase_BadF"/>
</dbReference>
<dbReference type="RefSeq" id="WP_310358658.1">
    <property type="nucleotide sequence ID" value="NZ_JAVDVC010000003.1"/>
</dbReference>
<dbReference type="PANTHER" id="PTHR43190:SF3">
    <property type="entry name" value="N-ACETYL-D-GLUCOSAMINE KINASE"/>
    <property type="match status" value="1"/>
</dbReference>
<dbReference type="GO" id="GO:0045127">
    <property type="term" value="F:N-acetylglucosamine kinase activity"/>
    <property type="evidence" value="ECO:0007669"/>
    <property type="project" value="UniProtKB-EC"/>
</dbReference>
<protein>
    <submittedName>
        <fullName evidence="2">N-acetylglucosamine kinase</fullName>
        <ecNumber evidence="2">2.7.1.59</ecNumber>
    </submittedName>
</protein>
<dbReference type="Gene3D" id="3.30.420.40">
    <property type="match status" value="2"/>
</dbReference>